<dbReference type="PANTHER" id="PTHR47843">
    <property type="entry name" value="BTB DOMAIN-CONTAINING PROTEIN-RELATED"/>
    <property type="match status" value="1"/>
</dbReference>
<accession>A0A9P4NY62</accession>
<dbReference type="InterPro" id="IPR011333">
    <property type="entry name" value="SKP1/BTB/POZ_sf"/>
</dbReference>
<dbReference type="PANTHER" id="PTHR47843:SF2">
    <property type="entry name" value="BTB DOMAIN-CONTAINING PROTEIN"/>
    <property type="match status" value="1"/>
</dbReference>
<keyword evidence="3" id="KW-1185">Reference proteome</keyword>
<proteinExistence type="predicted"/>
<dbReference type="Proteomes" id="UP000800235">
    <property type="component" value="Unassembled WGS sequence"/>
</dbReference>
<evidence type="ECO:0000313" key="3">
    <source>
        <dbReference type="Proteomes" id="UP000800235"/>
    </source>
</evidence>
<evidence type="ECO:0008006" key="4">
    <source>
        <dbReference type="Google" id="ProtNLM"/>
    </source>
</evidence>
<gene>
    <name evidence="2" type="ORF">EJ08DRAFT_40724</name>
</gene>
<name>A0A9P4NY62_9PEZI</name>
<evidence type="ECO:0000313" key="2">
    <source>
        <dbReference type="EMBL" id="KAF2433827.1"/>
    </source>
</evidence>
<dbReference type="EMBL" id="MU007019">
    <property type="protein sequence ID" value="KAF2433827.1"/>
    <property type="molecule type" value="Genomic_DNA"/>
</dbReference>
<dbReference type="Gene3D" id="3.30.710.10">
    <property type="entry name" value="Potassium Channel Kv1.1, Chain A"/>
    <property type="match status" value="1"/>
</dbReference>
<evidence type="ECO:0000256" key="1">
    <source>
        <dbReference type="SAM" id="MobiDB-lite"/>
    </source>
</evidence>
<organism evidence="2 3">
    <name type="scientific">Tothia fuscella</name>
    <dbReference type="NCBI Taxonomy" id="1048955"/>
    <lineage>
        <taxon>Eukaryota</taxon>
        <taxon>Fungi</taxon>
        <taxon>Dikarya</taxon>
        <taxon>Ascomycota</taxon>
        <taxon>Pezizomycotina</taxon>
        <taxon>Dothideomycetes</taxon>
        <taxon>Pleosporomycetidae</taxon>
        <taxon>Venturiales</taxon>
        <taxon>Cylindrosympodiaceae</taxon>
        <taxon>Tothia</taxon>
    </lineage>
</organism>
<dbReference type="AlphaFoldDB" id="A0A9P4NY62"/>
<reference evidence="2" key="1">
    <citation type="journal article" date="2020" name="Stud. Mycol.">
        <title>101 Dothideomycetes genomes: a test case for predicting lifestyles and emergence of pathogens.</title>
        <authorList>
            <person name="Haridas S."/>
            <person name="Albert R."/>
            <person name="Binder M."/>
            <person name="Bloem J."/>
            <person name="Labutti K."/>
            <person name="Salamov A."/>
            <person name="Andreopoulos B."/>
            <person name="Baker S."/>
            <person name="Barry K."/>
            <person name="Bills G."/>
            <person name="Bluhm B."/>
            <person name="Cannon C."/>
            <person name="Castanera R."/>
            <person name="Culley D."/>
            <person name="Daum C."/>
            <person name="Ezra D."/>
            <person name="Gonzalez J."/>
            <person name="Henrissat B."/>
            <person name="Kuo A."/>
            <person name="Liang C."/>
            <person name="Lipzen A."/>
            <person name="Lutzoni F."/>
            <person name="Magnuson J."/>
            <person name="Mondo S."/>
            <person name="Nolan M."/>
            <person name="Ohm R."/>
            <person name="Pangilinan J."/>
            <person name="Park H.-J."/>
            <person name="Ramirez L."/>
            <person name="Alfaro M."/>
            <person name="Sun H."/>
            <person name="Tritt A."/>
            <person name="Yoshinaga Y."/>
            <person name="Zwiers L.-H."/>
            <person name="Turgeon B."/>
            <person name="Goodwin S."/>
            <person name="Spatafora J."/>
            <person name="Crous P."/>
            <person name="Grigoriev I."/>
        </authorList>
    </citation>
    <scope>NUCLEOTIDE SEQUENCE</scope>
    <source>
        <strain evidence="2">CBS 130266</strain>
    </source>
</reference>
<feature type="region of interest" description="Disordered" evidence="1">
    <location>
        <begin position="123"/>
        <end position="157"/>
    </location>
</feature>
<feature type="compositionally biased region" description="Polar residues" evidence="1">
    <location>
        <begin position="133"/>
        <end position="153"/>
    </location>
</feature>
<sequence>MQELFTPTPLPAGTLIMEQDEIKPSIEDETMTWASAQPFTIVVGLEKIPFSAIVSHVRKHSPNFGQNVAGGLSGQTVVLPDVQPQVIETVLYWIYTKQLKLPAANLPAIKEIKRDSVAPSVNGYDSKAVSPETMGSSNHPANEDNNASSNGAKTLSPEVKPASAAQKLVYFDLLELYIFGHTYDFRVLRNDVVKKWQQIDRLEDIAPHHSIINRAYEHIGQGDAPLLRFLANIYAARWAKAGKRPAQKSQLPAQFTETVLDLTLAIAADARDSQKKSFSYAYRRDPCKFHEHDGEMEQAECEAEHQEAIELEKLRKRKLDYEIGMPRLRKRIADHKEHLEQANMDTRTKLNNKKIKWDKDGLFTSTDG</sequence>
<protein>
    <recommendedName>
        <fullName evidence="4">BTB domain-containing protein</fullName>
    </recommendedName>
</protein>
<comment type="caution">
    <text evidence="2">The sequence shown here is derived from an EMBL/GenBank/DDBJ whole genome shotgun (WGS) entry which is preliminary data.</text>
</comment>
<dbReference type="CDD" id="cd18186">
    <property type="entry name" value="BTB_POZ_ZBTB_KLHL-like"/>
    <property type="match status" value="1"/>
</dbReference>